<accession>A0A6C0FDK6</accession>
<dbReference type="AlphaFoldDB" id="A0A6C0FDK6"/>
<feature type="region of interest" description="Disordered" evidence="1">
    <location>
        <begin position="219"/>
        <end position="279"/>
    </location>
</feature>
<dbReference type="SUPFAM" id="SSF57850">
    <property type="entry name" value="RING/U-box"/>
    <property type="match status" value="1"/>
</dbReference>
<reference evidence="3" key="1">
    <citation type="journal article" date="2020" name="Nature">
        <title>Giant virus diversity and host interactions through global metagenomics.</title>
        <authorList>
            <person name="Schulz F."/>
            <person name="Roux S."/>
            <person name="Paez-Espino D."/>
            <person name="Jungbluth S."/>
            <person name="Walsh D.A."/>
            <person name="Denef V.J."/>
            <person name="McMahon K.D."/>
            <person name="Konstantinidis K.T."/>
            <person name="Eloe-Fadrosh E.A."/>
            <person name="Kyrpides N.C."/>
            <person name="Woyke T."/>
        </authorList>
    </citation>
    <scope>NUCLEOTIDE SEQUENCE</scope>
    <source>
        <strain evidence="3">GVMAG-S-ERX556106-38</strain>
    </source>
</reference>
<dbReference type="InterPro" id="IPR001841">
    <property type="entry name" value="Znf_RING"/>
</dbReference>
<dbReference type="Gene3D" id="3.30.40.10">
    <property type="entry name" value="Zinc/RING finger domain, C3HC4 (zinc finger)"/>
    <property type="match status" value="1"/>
</dbReference>
<feature type="domain" description="RING-type" evidence="2">
    <location>
        <begin position="84"/>
        <end position="133"/>
    </location>
</feature>
<feature type="compositionally biased region" description="Acidic residues" evidence="1">
    <location>
        <begin position="254"/>
        <end position="266"/>
    </location>
</feature>
<organism evidence="3">
    <name type="scientific">viral metagenome</name>
    <dbReference type="NCBI Taxonomy" id="1070528"/>
    <lineage>
        <taxon>unclassified sequences</taxon>
        <taxon>metagenomes</taxon>
        <taxon>organismal metagenomes</taxon>
    </lineage>
</organism>
<dbReference type="InterPro" id="IPR013083">
    <property type="entry name" value="Znf_RING/FYVE/PHD"/>
</dbReference>
<sequence>MTRKIRTLKKRRPINKYNKRKTKAKRKYKKRTAKREKRNRTRKRNMKGKGASMSKNRVVPINSTPIPVIGENWVKKSQVKDDKCVLCLEPLSKPGIEYIVYQFPCGHQYHVSCLYNVCRNSLITRDFRCPICRTEYSADKHCHDIEGVVKLKTYLVPRQILLELSKEEYTGELTHQQSANNQSKTGGTRSPQEILNQIREGRQQIANVHQHVLQEEESLASNSWASPDTSINSSFESTYSANSDDGETTREDISFEEEEPADDDDPLNQGFILEEGETL</sequence>
<feature type="compositionally biased region" description="Polar residues" evidence="1">
    <location>
        <begin position="219"/>
        <end position="243"/>
    </location>
</feature>
<proteinExistence type="predicted"/>
<feature type="region of interest" description="Disordered" evidence="1">
    <location>
        <begin position="1"/>
        <end position="53"/>
    </location>
</feature>
<name>A0A6C0FDK6_9ZZZZ</name>
<dbReference type="PROSITE" id="PS50089">
    <property type="entry name" value="ZF_RING_2"/>
    <property type="match status" value="1"/>
</dbReference>
<evidence type="ECO:0000256" key="1">
    <source>
        <dbReference type="SAM" id="MobiDB-lite"/>
    </source>
</evidence>
<dbReference type="EMBL" id="MN738833">
    <property type="protein sequence ID" value="QHT38703.1"/>
    <property type="molecule type" value="Genomic_DNA"/>
</dbReference>
<evidence type="ECO:0000313" key="3">
    <source>
        <dbReference type="EMBL" id="QHT38703.1"/>
    </source>
</evidence>
<dbReference type="Pfam" id="PF13639">
    <property type="entry name" value="zf-RING_2"/>
    <property type="match status" value="1"/>
</dbReference>
<dbReference type="SMART" id="SM00184">
    <property type="entry name" value="RING"/>
    <property type="match status" value="1"/>
</dbReference>
<evidence type="ECO:0000259" key="2">
    <source>
        <dbReference type="PROSITE" id="PS50089"/>
    </source>
</evidence>
<protein>
    <recommendedName>
        <fullName evidence="2">RING-type domain-containing protein</fullName>
    </recommendedName>
</protein>
<feature type="compositionally biased region" description="Basic residues" evidence="1">
    <location>
        <begin position="1"/>
        <end position="47"/>
    </location>
</feature>